<evidence type="ECO:0000259" key="4">
    <source>
        <dbReference type="Pfam" id="PF02872"/>
    </source>
</evidence>
<dbReference type="Gene3D" id="3.60.21.10">
    <property type="match status" value="1"/>
</dbReference>
<dbReference type="InterPro" id="IPR008334">
    <property type="entry name" value="5'-Nucleotdase_C"/>
</dbReference>
<dbReference type="Proteomes" id="UP000626844">
    <property type="component" value="Unassembled WGS sequence"/>
</dbReference>
<keyword evidence="1 2" id="KW-0732">Signal</keyword>
<evidence type="ECO:0000313" key="6">
    <source>
        <dbReference type="Proteomes" id="UP000626844"/>
    </source>
</evidence>
<dbReference type="RefSeq" id="WP_191159041.1">
    <property type="nucleotide sequence ID" value="NZ_JACXAI010000018.1"/>
</dbReference>
<dbReference type="AlphaFoldDB" id="A0A926NHM0"/>
<dbReference type="GO" id="GO:0016787">
    <property type="term" value="F:hydrolase activity"/>
    <property type="evidence" value="ECO:0007669"/>
    <property type="project" value="UniProtKB-KW"/>
</dbReference>
<dbReference type="InterPro" id="IPR029052">
    <property type="entry name" value="Metallo-depent_PP-like"/>
</dbReference>
<protein>
    <submittedName>
        <fullName evidence="5">5'-nucleotidase C-terminal domain-containing protein</fullName>
    </submittedName>
</protein>
<organism evidence="5 6">
    <name type="scientific">Metabacillus arenae</name>
    <dbReference type="NCBI Taxonomy" id="2771434"/>
    <lineage>
        <taxon>Bacteria</taxon>
        <taxon>Bacillati</taxon>
        <taxon>Bacillota</taxon>
        <taxon>Bacilli</taxon>
        <taxon>Bacillales</taxon>
        <taxon>Bacillaceae</taxon>
        <taxon>Metabacillus</taxon>
    </lineage>
</organism>
<keyword evidence="2" id="KW-0547">Nucleotide-binding</keyword>
<dbReference type="PRINTS" id="PR01607">
    <property type="entry name" value="APYRASEFAMLY"/>
</dbReference>
<name>A0A926NHM0_9BACI</name>
<keyword evidence="6" id="KW-1185">Reference proteome</keyword>
<feature type="signal peptide" evidence="2">
    <location>
        <begin position="1"/>
        <end position="26"/>
    </location>
</feature>
<keyword evidence="2" id="KW-0378">Hydrolase</keyword>
<proteinExistence type="inferred from homology"/>
<dbReference type="Pfam" id="PF02872">
    <property type="entry name" value="5_nucleotid_C"/>
    <property type="match status" value="1"/>
</dbReference>
<evidence type="ECO:0000313" key="5">
    <source>
        <dbReference type="EMBL" id="MBD1381446.1"/>
    </source>
</evidence>
<dbReference type="InterPro" id="IPR004843">
    <property type="entry name" value="Calcineurin-like_PHP"/>
</dbReference>
<dbReference type="GO" id="GO:0009166">
    <property type="term" value="P:nucleotide catabolic process"/>
    <property type="evidence" value="ECO:0007669"/>
    <property type="project" value="InterPro"/>
</dbReference>
<evidence type="ECO:0000256" key="2">
    <source>
        <dbReference type="RuleBase" id="RU362119"/>
    </source>
</evidence>
<dbReference type="InterPro" id="IPR006179">
    <property type="entry name" value="5_nucleotidase/apyrase"/>
</dbReference>
<comment type="similarity">
    <text evidence="2">Belongs to the 5'-nucleotidase family.</text>
</comment>
<dbReference type="EMBL" id="JACXAI010000018">
    <property type="protein sequence ID" value="MBD1381446.1"/>
    <property type="molecule type" value="Genomic_DNA"/>
</dbReference>
<dbReference type="SUPFAM" id="SSF56300">
    <property type="entry name" value="Metallo-dependent phosphatases"/>
    <property type="match status" value="1"/>
</dbReference>
<feature type="chain" id="PRO_5038165298" evidence="2">
    <location>
        <begin position="27"/>
        <end position="502"/>
    </location>
</feature>
<dbReference type="InterPro" id="IPR036907">
    <property type="entry name" value="5'-Nucleotdase_C_sf"/>
</dbReference>
<dbReference type="Gene3D" id="3.90.780.10">
    <property type="entry name" value="5'-Nucleotidase, C-terminal domain"/>
    <property type="match status" value="1"/>
</dbReference>
<evidence type="ECO:0000259" key="3">
    <source>
        <dbReference type="Pfam" id="PF00149"/>
    </source>
</evidence>
<sequence length="502" mass="55774">MKRIFVIVFSIALTLSMIGIGTDASAKEKSRKATILYFNDAHEISPVVNSYGDRGGVARLKTVIDKVRAENKKTIVTFGGDLGGGTLFGGVFQGYPIVEAFNKMNIDLANFGQHDFDFGSEITNDLVSKSDFQWISSNLTDAEGNPFAEVPTYKIYNVKGIKIGFISLTDDMHTTTQDGSVIQQDLISSAKKAVKKMKKRKKVDVIVALTQESLEKDKLLLDAIPEIDVVFTEEKAEDQSFIYPHEDRFILAPEGNIGSVIRLDIHKQKKEINIQPEVLEVDNRVPEDPKMKAFADYYQNKLDEELGKTIAKLETPLLYGENHESRYQETNIGNFVADSYRAFYKADIGFMMGGGIRSSVDSGNFTLRDAYSILPFRNKVVLASIKGETIRAALENGVSKVENQAGGFLQVSGVKYSYHPENSVGERVTEVLVNQEPLLPNKDYLVAMPSYMYNNGDGFNFNGSETIVAEENARTDAEVLIEYAKSLKVIQADVEGRITVLK</sequence>
<gene>
    <name evidence="5" type="ORF">IC621_14500</name>
</gene>
<dbReference type="PANTHER" id="PTHR11575">
    <property type="entry name" value="5'-NUCLEOTIDASE-RELATED"/>
    <property type="match status" value="1"/>
</dbReference>
<comment type="caution">
    <text evidence="5">The sequence shown here is derived from an EMBL/GenBank/DDBJ whole genome shotgun (WGS) entry which is preliminary data.</text>
</comment>
<evidence type="ECO:0000256" key="1">
    <source>
        <dbReference type="ARBA" id="ARBA00022729"/>
    </source>
</evidence>
<reference evidence="5" key="1">
    <citation type="submission" date="2020-09" db="EMBL/GenBank/DDBJ databases">
        <title>A novel bacterium of genus Bacillus, isolated from South China Sea.</title>
        <authorList>
            <person name="Huang H."/>
            <person name="Mo K."/>
            <person name="Hu Y."/>
        </authorList>
    </citation>
    <scope>NUCLEOTIDE SEQUENCE</scope>
    <source>
        <strain evidence="5">IB182487</strain>
    </source>
</reference>
<dbReference type="GO" id="GO:0000166">
    <property type="term" value="F:nucleotide binding"/>
    <property type="evidence" value="ECO:0007669"/>
    <property type="project" value="UniProtKB-KW"/>
</dbReference>
<dbReference type="PANTHER" id="PTHR11575:SF24">
    <property type="entry name" value="5'-NUCLEOTIDASE"/>
    <property type="match status" value="1"/>
</dbReference>
<feature type="domain" description="5'-Nucleotidase C-terminal" evidence="4">
    <location>
        <begin position="320"/>
        <end position="460"/>
    </location>
</feature>
<accession>A0A926NHM0</accession>
<feature type="domain" description="Calcineurin-like phosphoesterase" evidence="3">
    <location>
        <begin position="34"/>
        <end position="215"/>
    </location>
</feature>
<dbReference type="SUPFAM" id="SSF55816">
    <property type="entry name" value="5'-nucleotidase (syn. UDP-sugar hydrolase), C-terminal domain"/>
    <property type="match status" value="1"/>
</dbReference>
<dbReference type="Pfam" id="PF00149">
    <property type="entry name" value="Metallophos"/>
    <property type="match status" value="1"/>
</dbReference>